<dbReference type="PANTHER" id="PTHR43792:SF1">
    <property type="entry name" value="N-ACETYLTRANSFERASE DOMAIN-CONTAINING PROTEIN"/>
    <property type="match status" value="1"/>
</dbReference>
<proteinExistence type="predicted"/>
<evidence type="ECO:0000313" key="2">
    <source>
        <dbReference type="EMBL" id="KTT74679.1"/>
    </source>
</evidence>
<dbReference type="InterPro" id="IPR051531">
    <property type="entry name" value="N-acetyltransferase"/>
</dbReference>
<organism evidence="2 3">
    <name type="scientific">Sphingomonas endophytica</name>
    <dbReference type="NCBI Taxonomy" id="869719"/>
    <lineage>
        <taxon>Bacteria</taxon>
        <taxon>Pseudomonadati</taxon>
        <taxon>Pseudomonadota</taxon>
        <taxon>Alphaproteobacteria</taxon>
        <taxon>Sphingomonadales</taxon>
        <taxon>Sphingomonadaceae</taxon>
        <taxon>Sphingomonas</taxon>
    </lineage>
</organism>
<evidence type="ECO:0000259" key="1">
    <source>
        <dbReference type="PROSITE" id="PS51186"/>
    </source>
</evidence>
<dbReference type="InterPro" id="IPR000182">
    <property type="entry name" value="GNAT_dom"/>
</dbReference>
<dbReference type="InterPro" id="IPR016181">
    <property type="entry name" value="Acyl_CoA_acyltransferase"/>
</dbReference>
<dbReference type="Pfam" id="PF13302">
    <property type="entry name" value="Acetyltransf_3"/>
    <property type="match status" value="1"/>
</dbReference>
<dbReference type="PATRIC" id="fig|869719.3.peg.315"/>
<sequence length="178" mass="19938">MIDTTRLRLRGWRDDDIAPFHAMGQDTEVMRYLGGLTSMAGAEAMVGEQRGTAARFGRCFWVVERRDDGAFLGFCGVEPGPARSPIAGLPEIGWRLVRDAWGQGYAEEAARAVLADEWRRGTDRVFAVTVPANRRSRGLMERLGMSRVHDGDFDHPDLPPDSALRRHILYRIARPADD</sequence>
<protein>
    <submittedName>
        <fullName evidence="2">GCN5 family acetyltransferase</fullName>
    </submittedName>
</protein>
<dbReference type="OrthoDB" id="6293260at2"/>
<accession>A0A147I6U7</accession>
<name>A0A147I6U7_9SPHN</name>
<keyword evidence="2" id="KW-0808">Transferase</keyword>
<reference evidence="2 3" key="1">
    <citation type="journal article" date="2016" name="Front. Microbiol.">
        <title>Genomic Resource of Rice Seed Associated Bacteria.</title>
        <authorList>
            <person name="Midha S."/>
            <person name="Bansal K."/>
            <person name="Sharma S."/>
            <person name="Kumar N."/>
            <person name="Patil P.P."/>
            <person name="Chaudhry V."/>
            <person name="Patil P.B."/>
        </authorList>
    </citation>
    <scope>NUCLEOTIDE SEQUENCE [LARGE SCALE GENOMIC DNA]</scope>
    <source>
        <strain evidence="2 3">NS334</strain>
    </source>
</reference>
<dbReference type="PROSITE" id="PS51186">
    <property type="entry name" value="GNAT"/>
    <property type="match status" value="1"/>
</dbReference>
<dbReference type="Gene3D" id="3.40.630.30">
    <property type="match status" value="1"/>
</dbReference>
<dbReference type="PANTHER" id="PTHR43792">
    <property type="entry name" value="GNAT FAMILY, PUTATIVE (AFU_ORTHOLOGUE AFUA_3G00765)-RELATED-RELATED"/>
    <property type="match status" value="1"/>
</dbReference>
<dbReference type="SUPFAM" id="SSF55729">
    <property type="entry name" value="Acyl-CoA N-acyltransferases (Nat)"/>
    <property type="match status" value="1"/>
</dbReference>
<keyword evidence="3" id="KW-1185">Reference proteome</keyword>
<evidence type="ECO:0000313" key="3">
    <source>
        <dbReference type="Proteomes" id="UP000074310"/>
    </source>
</evidence>
<dbReference type="AlphaFoldDB" id="A0A147I6U7"/>
<dbReference type="Proteomes" id="UP000074310">
    <property type="component" value="Unassembled WGS sequence"/>
</dbReference>
<dbReference type="RefSeq" id="WP_058754811.1">
    <property type="nucleotide sequence ID" value="NZ_LDTB01000010.1"/>
</dbReference>
<dbReference type="EMBL" id="LDTB01000010">
    <property type="protein sequence ID" value="KTT74679.1"/>
    <property type="molecule type" value="Genomic_DNA"/>
</dbReference>
<dbReference type="GO" id="GO:0016747">
    <property type="term" value="F:acyltransferase activity, transferring groups other than amino-acyl groups"/>
    <property type="evidence" value="ECO:0007669"/>
    <property type="project" value="InterPro"/>
</dbReference>
<gene>
    <name evidence="2" type="ORF">NS334_04675</name>
</gene>
<feature type="domain" description="N-acetyltransferase" evidence="1">
    <location>
        <begin position="7"/>
        <end position="175"/>
    </location>
</feature>
<comment type="caution">
    <text evidence="2">The sequence shown here is derived from an EMBL/GenBank/DDBJ whole genome shotgun (WGS) entry which is preliminary data.</text>
</comment>